<dbReference type="PhylomeDB" id="A0A0A2K5Q9"/>
<dbReference type="RefSeq" id="XP_016602822.1">
    <property type="nucleotide sequence ID" value="XM_016738516.1"/>
</dbReference>
<evidence type="ECO:0000313" key="5">
    <source>
        <dbReference type="EMBL" id="KGO62203.1"/>
    </source>
</evidence>
<reference evidence="5 6" key="1">
    <citation type="journal article" date="2015" name="Mol. Plant Microbe Interact.">
        <title>Genome, transcriptome, and functional analyses of Penicillium expansum provide new insights into secondary metabolism and pathogenicity.</title>
        <authorList>
            <person name="Ballester A.R."/>
            <person name="Marcet-Houben M."/>
            <person name="Levin E."/>
            <person name="Sela N."/>
            <person name="Selma-Lazaro C."/>
            <person name="Carmona L."/>
            <person name="Wisniewski M."/>
            <person name="Droby S."/>
            <person name="Gonzalez-Candelas L."/>
            <person name="Gabaldon T."/>
        </authorList>
    </citation>
    <scope>NUCLEOTIDE SEQUENCE [LARGE SCALE GENOMIC DNA]</scope>
    <source>
        <strain evidence="5 6">MD-8</strain>
    </source>
</reference>
<name>A0A0A2K5Q9_PENEN</name>
<accession>A0A0A2K5Q9</accession>
<dbReference type="PANTHER" id="PTHR43712:SF17">
    <property type="entry name" value="O-METHYLTRANSFERASE"/>
    <property type="match status" value="1"/>
</dbReference>
<dbReference type="SUPFAM" id="SSF46785">
    <property type="entry name" value="Winged helix' DNA-binding domain"/>
    <property type="match status" value="1"/>
</dbReference>
<feature type="domain" description="O-methyltransferase C-terminal" evidence="4">
    <location>
        <begin position="253"/>
        <end position="393"/>
    </location>
</feature>
<dbReference type="OrthoDB" id="1535081at2759"/>
<dbReference type="HOGENOM" id="CLU_005533_5_0_1"/>
<evidence type="ECO:0000313" key="6">
    <source>
        <dbReference type="Proteomes" id="UP000030143"/>
    </source>
</evidence>
<proteinExistence type="predicted"/>
<dbReference type="PANTHER" id="PTHR43712">
    <property type="entry name" value="PUTATIVE (AFU_ORTHOLOGUE AFUA_4G14580)-RELATED"/>
    <property type="match status" value="1"/>
</dbReference>
<dbReference type="Pfam" id="PF00891">
    <property type="entry name" value="Methyltransf_2"/>
    <property type="match status" value="1"/>
</dbReference>
<gene>
    <name evidence="5" type="ORF">PEX2_012390</name>
</gene>
<dbReference type="GeneID" id="27673935"/>
<dbReference type="Gene3D" id="3.40.50.150">
    <property type="entry name" value="Vaccinia Virus protein VP39"/>
    <property type="match status" value="1"/>
</dbReference>
<dbReference type="InterPro" id="IPR016461">
    <property type="entry name" value="COMT-like"/>
</dbReference>
<dbReference type="InterPro" id="IPR036390">
    <property type="entry name" value="WH_DNA-bd_sf"/>
</dbReference>
<evidence type="ECO:0000256" key="1">
    <source>
        <dbReference type="ARBA" id="ARBA00022603"/>
    </source>
</evidence>
<dbReference type="Proteomes" id="UP000030143">
    <property type="component" value="Unassembled WGS sequence"/>
</dbReference>
<evidence type="ECO:0000256" key="2">
    <source>
        <dbReference type="ARBA" id="ARBA00022679"/>
    </source>
</evidence>
<dbReference type="EMBL" id="JQFZ01000023">
    <property type="protein sequence ID" value="KGO62203.1"/>
    <property type="molecule type" value="Genomic_DNA"/>
</dbReference>
<dbReference type="InterPro" id="IPR029063">
    <property type="entry name" value="SAM-dependent_MTases_sf"/>
</dbReference>
<dbReference type="PROSITE" id="PS51683">
    <property type="entry name" value="SAM_OMT_II"/>
    <property type="match status" value="1"/>
</dbReference>
<evidence type="ECO:0000256" key="3">
    <source>
        <dbReference type="ARBA" id="ARBA00022691"/>
    </source>
</evidence>
<dbReference type="GO" id="GO:0008171">
    <property type="term" value="F:O-methyltransferase activity"/>
    <property type="evidence" value="ECO:0007669"/>
    <property type="project" value="InterPro"/>
</dbReference>
<keyword evidence="1 5" id="KW-0489">Methyltransferase</keyword>
<comment type="caution">
    <text evidence="5">The sequence shown here is derived from an EMBL/GenBank/DDBJ whole genome shotgun (WGS) entry which is preliminary data.</text>
</comment>
<dbReference type="GO" id="GO:0032259">
    <property type="term" value="P:methylation"/>
    <property type="evidence" value="ECO:0007669"/>
    <property type="project" value="UniProtKB-KW"/>
</dbReference>
<keyword evidence="3" id="KW-0949">S-adenosyl-L-methionine</keyword>
<dbReference type="VEuPathDB" id="FungiDB:PEXP_058420"/>
<keyword evidence="6" id="KW-1185">Reference proteome</keyword>
<dbReference type="AlphaFoldDB" id="A0A0A2K5Q9"/>
<dbReference type="InterPro" id="IPR001077">
    <property type="entry name" value="COMT_C"/>
</dbReference>
<protein>
    <submittedName>
        <fullName evidence="5">O-methyltransferase, family 2</fullName>
    </submittedName>
</protein>
<evidence type="ECO:0000259" key="4">
    <source>
        <dbReference type="Pfam" id="PF00891"/>
    </source>
</evidence>
<keyword evidence="2 5" id="KW-0808">Transferase</keyword>
<sequence length="418" mass="46500">MAAENARYTSCPVDLLIATRPNSAEAIPDLLKEITKGVDNLTTRSEEDRKDLVVKCRALARAIETPRETMVDHCWGQVGAIGAIGFGVDSGLWVLMAQNGDGPQKVIDLAMSLGIDPRLLSRLMRHVSAMGLLIEVGEDEYQPTNYTKALSLPQIGHGYLGITACTGAANLKFHEFSRKRGWVNPKDPWDTSLMYAYGTDKHIFSWVHDSGYGTHLNDYLGGYNLGRPLWMDPGVYPVNERLIDGADSSPDAPFLVDIGGNVGHDLVRFQSRYPNAPGKLILQDLPMMIHQIKDLDPAIVRMEYDFNNEQPVKGARAYYIHSTLHNWSDDVCEIILVRVKEAMKPGYSRLLINENVVPNTGAHWETTGLDMLMLALFSSEQRTSTAWYDLVERRAGLKIVKVWSAGKGVESVIECELV</sequence>
<dbReference type="InterPro" id="IPR036388">
    <property type="entry name" value="WH-like_DNA-bd_sf"/>
</dbReference>
<dbReference type="Gene3D" id="1.10.10.10">
    <property type="entry name" value="Winged helix-like DNA-binding domain superfamily/Winged helix DNA-binding domain"/>
    <property type="match status" value="1"/>
</dbReference>
<dbReference type="SUPFAM" id="SSF53335">
    <property type="entry name" value="S-adenosyl-L-methionine-dependent methyltransferases"/>
    <property type="match status" value="1"/>
</dbReference>
<organism evidence="5 6">
    <name type="scientific">Penicillium expansum</name>
    <name type="common">Blue mold rot fungus</name>
    <dbReference type="NCBI Taxonomy" id="27334"/>
    <lineage>
        <taxon>Eukaryota</taxon>
        <taxon>Fungi</taxon>
        <taxon>Dikarya</taxon>
        <taxon>Ascomycota</taxon>
        <taxon>Pezizomycotina</taxon>
        <taxon>Eurotiomycetes</taxon>
        <taxon>Eurotiomycetidae</taxon>
        <taxon>Eurotiales</taxon>
        <taxon>Aspergillaceae</taxon>
        <taxon>Penicillium</taxon>
    </lineage>
</organism>
<dbReference type="GO" id="GO:0044550">
    <property type="term" value="P:secondary metabolite biosynthetic process"/>
    <property type="evidence" value="ECO:0007669"/>
    <property type="project" value="UniProtKB-ARBA"/>
</dbReference>